<dbReference type="InterPro" id="IPR009071">
    <property type="entry name" value="HMG_box_dom"/>
</dbReference>
<comment type="similarity">
    <text evidence="2">Belongs to the TCF/LEF family.</text>
</comment>
<dbReference type="EMBL" id="KU316204">
    <property type="protein sequence ID" value="APZ80427.1"/>
    <property type="molecule type" value="mRNA"/>
</dbReference>
<evidence type="ECO:0000256" key="2">
    <source>
        <dbReference type="ARBA" id="ARBA00006569"/>
    </source>
</evidence>
<evidence type="ECO:0000256" key="9">
    <source>
        <dbReference type="PROSITE-ProRule" id="PRU00267"/>
    </source>
</evidence>
<feature type="compositionally biased region" description="Polar residues" evidence="10">
    <location>
        <begin position="431"/>
        <end position="441"/>
    </location>
</feature>
<dbReference type="GO" id="GO:0000981">
    <property type="term" value="F:DNA-binding transcription factor activity, RNA polymerase II-specific"/>
    <property type="evidence" value="ECO:0007669"/>
    <property type="project" value="TreeGrafter"/>
</dbReference>
<evidence type="ECO:0000313" key="14">
    <source>
        <dbReference type="Proteomes" id="UP001165289"/>
    </source>
</evidence>
<dbReference type="SUPFAM" id="SSF47095">
    <property type="entry name" value="HMG-box"/>
    <property type="match status" value="1"/>
</dbReference>
<evidence type="ECO:0000256" key="10">
    <source>
        <dbReference type="SAM" id="MobiDB-lite"/>
    </source>
</evidence>
<evidence type="ECO:0000256" key="4">
    <source>
        <dbReference type="ARBA" id="ARBA00023015"/>
    </source>
</evidence>
<dbReference type="PROSITE" id="PS50118">
    <property type="entry name" value="HMG_BOX_2"/>
    <property type="match status" value="1"/>
</dbReference>
<gene>
    <name evidence="13" type="ORF">LOD99_8961</name>
</gene>
<dbReference type="SMART" id="SM00398">
    <property type="entry name" value="HMG"/>
    <property type="match status" value="1"/>
</dbReference>
<reference evidence="13 14" key="3">
    <citation type="journal article" date="2023" name="BMC Biol.">
        <title>The compact genome of the sponge Oopsacas minuta (Hexactinellida) is lacking key metazoan core genes.</title>
        <authorList>
            <person name="Santini S."/>
            <person name="Schenkelaars Q."/>
            <person name="Jourda C."/>
            <person name="Duchesne M."/>
            <person name="Belahbib H."/>
            <person name="Rocher C."/>
            <person name="Selva M."/>
            <person name="Riesgo A."/>
            <person name="Vervoort M."/>
            <person name="Leys S.P."/>
            <person name="Kodjabachian L."/>
            <person name="Le Bivic A."/>
            <person name="Borchiellini C."/>
            <person name="Claverie J.M."/>
            <person name="Renard E."/>
        </authorList>
    </citation>
    <scope>NUCLEOTIDE SEQUENCE [LARGE SCALE GENOMIC DNA]</scope>
    <source>
        <strain evidence="13">SPO-2</strain>
    </source>
</reference>
<keyword evidence="5 9" id="KW-0238">DNA-binding</keyword>
<comment type="subcellular location">
    <subcellularLocation>
        <location evidence="1">Nucleus</location>
    </subcellularLocation>
</comment>
<evidence type="ECO:0000256" key="6">
    <source>
        <dbReference type="ARBA" id="ARBA00023159"/>
    </source>
</evidence>
<keyword evidence="3" id="KW-0879">Wnt signaling pathway</keyword>
<dbReference type="PANTHER" id="PTHR10373">
    <property type="entry name" value="TRANSCRIPTION FACTOR 7 FAMILY MEMBER"/>
    <property type="match status" value="1"/>
</dbReference>
<dbReference type="EMBL" id="JAKMXF010000347">
    <property type="protein sequence ID" value="KAI6647037.1"/>
    <property type="molecule type" value="Genomic_DNA"/>
</dbReference>
<keyword evidence="14" id="KW-1185">Reference proteome</keyword>
<evidence type="ECO:0000256" key="5">
    <source>
        <dbReference type="ARBA" id="ARBA00023125"/>
    </source>
</evidence>
<dbReference type="Proteomes" id="UP001165289">
    <property type="component" value="Unassembled WGS sequence"/>
</dbReference>
<accession>A0A2H4G8M8</accession>
<evidence type="ECO:0000259" key="11">
    <source>
        <dbReference type="PROSITE" id="PS50118"/>
    </source>
</evidence>
<evidence type="ECO:0000256" key="3">
    <source>
        <dbReference type="ARBA" id="ARBA00022687"/>
    </source>
</evidence>
<dbReference type="FunFam" id="1.10.30.10:FF:000001">
    <property type="entry name" value="transcription factor 7 isoform X2"/>
    <property type="match status" value="1"/>
</dbReference>
<keyword evidence="8 9" id="KW-0539">Nucleus</keyword>
<dbReference type="CDD" id="cd21996">
    <property type="entry name" value="HMG-box_TCF7-like"/>
    <property type="match status" value="1"/>
</dbReference>
<dbReference type="GO" id="GO:0060070">
    <property type="term" value="P:canonical Wnt signaling pathway"/>
    <property type="evidence" value="ECO:0007669"/>
    <property type="project" value="TreeGrafter"/>
</dbReference>
<feature type="DNA-binding region" description="HMG box" evidence="9">
    <location>
        <begin position="268"/>
        <end position="336"/>
    </location>
</feature>
<keyword evidence="7" id="KW-0804">Transcription</keyword>
<protein>
    <submittedName>
        <fullName evidence="12 13">Transcription factor</fullName>
    </submittedName>
</protein>
<dbReference type="Gene3D" id="1.10.30.10">
    <property type="entry name" value="High mobility group box domain"/>
    <property type="match status" value="1"/>
</dbReference>
<dbReference type="InterPro" id="IPR024940">
    <property type="entry name" value="TCF/LEF"/>
</dbReference>
<feature type="domain" description="HMG box" evidence="11">
    <location>
        <begin position="268"/>
        <end position="336"/>
    </location>
</feature>
<dbReference type="PANTHER" id="PTHR10373:SF38">
    <property type="entry name" value="PROTEIN PANGOLIN, ISOFORM J"/>
    <property type="match status" value="1"/>
</dbReference>
<dbReference type="GO" id="GO:1990907">
    <property type="term" value="C:beta-catenin-TCF complex"/>
    <property type="evidence" value="ECO:0007669"/>
    <property type="project" value="TreeGrafter"/>
</dbReference>
<dbReference type="AlphaFoldDB" id="A0A2H4G8M8"/>
<name>A0A2H4G8M8_9METZ</name>
<dbReference type="GO" id="GO:0000785">
    <property type="term" value="C:chromatin"/>
    <property type="evidence" value="ECO:0007669"/>
    <property type="project" value="TreeGrafter"/>
</dbReference>
<evidence type="ECO:0000313" key="12">
    <source>
        <dbReference type="EMBL" id="APZ80427.1"/>
    </source>
</evidence>
<evidence type="ECO:0000256" key="7">
    <source>
        <dbReference type="ARBA" id="ARBA00023163"/>
    </source>
</evidence>
<keyword evidence="4" id="KW-0805">Transcription regulation</keyword>
<evidence type="ECO:0000256" key="8">
    <source>
        <dbReference type="ARBA" id="ARBA00023242"/>
    </source>
</evidence>
<dbReference type="Pfam" id="PF00505">
    <property type="entry name" value="HMG_box"/>
    <property type="match status" value="1"/>
</dbReference>
<reference evidence="12" key="1">
    <citation type="submission" date="2015-12" db="EMBL/GenBank/DDBJ databases">
        <title>A Wntless Metazoan.</title>
        <authorList>
            <person name="Schenkelaars Q."/>
            <person name="Pratlong M."/>
            <person name="Kodjabachian L."/>
            <person name="Le Bivic A."/>
            <person name="Fierro-Constain L."/>
            <person name="Renard E."/>
            <person name="Borchiellini C."/>
        </authorList>
    </citation>
    <scope>NUCLEOTIDE SEQUENCE</scope>
</reference>
<evidence type="ECO:0000313" key="13">
    <source>
        <dbReference type="EMBL" id="KAI6647037.1"/>
    </source>
</evidence>
<reference evidence="13" key="2">
    <citation type="submission" date="2022-02" db="EMBL/GenBank/DDBJ databases">
        <authorList>
            <person name="Santini S."/>
            <person name="Jourda C."/>
            <person name="Belahbib H."/>
            <person name="Rocher C."/>
            <person name="Selva M."/>
            <person name="Borchiellini C."/>
            <person name="Renard E."/>
        </authorList>
    </citation>
    <scope>NUCLEOTIDE SEQUENCE</scope>
    <source>
        <strain evidence="13">SPO-2</strain>
    </source>
</reference>
<proteinExistence type="evidence at transcript level"/>
<evidence type="ECO:0000256" key="1">
    <source>
        <dbReference type="ARBA" id="ARBA00004123"/>
    </source>
</evidence>
<feature type="region of interest" description="Disordered" evidence="10">
    <location>
        <begin position="430"/>
        <end position="474"/>
    </location>
</feature>
<dbReference type="InterPro" id="IPR036910">
    <property type="entry name" value="HMG_box_dom_sf"/>
</dbReference>
<dbReference type="OrthoDB" id="2307332at2759"/>
<dbReference type="GO" id="GO:0000978">
    <property type="term" value="F:RNA polymerase II cis-regulatory region sequence-specific DNA binding"/>
    <property type="evidence" value="ECO:0007669"/>
    <property type="project" value="TreeGrafter"/>
</dbReference>
<sequence length="489" mass="54362">MSIPGAVSVIVDAVPVKEVITDEIKSYSIQELDDVPCLSHPDEMDELKTDIKLEIEGECENANVSTPSEEYTNTYTNSNKTTTTNHVTVAKLSDLNNYNSILIQTNPNNGEVLPNTAPAHFLLSSPSSTNGTQATSAVQVPTNDRPHVQANVFCQYPLQTIGVQAVQPGTIMYPKPEYKGAAAIPFPGQWGSYPYVPCSSPVTPGSYIQPTPVSLAPGYQVVYGIPPNQIPTPGPPIYAPQVVIQPPNASVDMNGSVKPQQKEKRVHIKKPLNAFMLFMKEQRAKVIQECTLKESAAINQILGKMWHALEKHEQAKYYEMARTERANHMQLYPSWSARDNYASKTKRKRKKKDEGIEGESRKCRVRYSVDNNKLPILCNTCRKRKNSDGNSTENNSEGGDDYCRCETYATIISETVHNILAKKEQFLSEPCPNSQERFSSQDSKRHVLDSQDSQSTSRDYESDQIQTDDEAGTVITSICNPSIPEQELN</sequence>
<keyword evidence="6" id="KW-0010">Activator</keyword>
<organism evidence="12">
    <name type="scientific">Oopsacas minuta</name>
    <dbReference type="NCBI Taxonomy" id="111878"/>
    <lineage>
        <taxon>Eukaryota</taxon>
        <taxon>Metazoa</taxon>
        <taxon>Porifera</taxon>
        <taxon>Hexactinellida</taxon>
        <taxon>Hexasterophora</taxon>
        <taxon>Lyssacinosida</taxon>
        <taxon>Leucopsacidae</taxon>
        <taxon>Oopsacas</taxon>
    </lineage>
</organism>